<sequence>AAAVAIVAAETHLIEFVNNCGFGTPMLVQNGSVLSTGAAVTVNGPLIDAIASLFVQGACGDNGEGCGIVQTTLQNPTTPGTGSCTEVVLIPPHTFVTAIGFGYFNGCDGAGMDCA</sequence>
<dbReference type="EMBL" id="KQ085912">
    <property type="protein sequence ID" value="KLO16735.1"/>
    <property type="molecule type" value="Genomic_DNA"/>
</dbReference>
<evidence type="ECO:0008006" key="3">
    <source>
        <dbReference type="Google" id="ProtNLM"/>
    </source>
</evidence>
<evidence type="ECO:0000313" key="2">
    <source>
        <dbReference type="Proteomes" id="UP000053477"/>
    </source>
</evidence>
<feature type="non-terminal residue" evidence="1">
    <location>
        <position position="1"/>
    </location>
</feature>
<accession>A0A0H2RXB0</accession>
<dbReference type="Proteomes" id="UP000053477">
    <property type="component" value="Unassembled WGS sequence"/>
</dbReference>
<dbReference type="OrthoDB" id="3342934at2759"/>
<dbReference type="InParanoid" id="A0A0H2RXB0"/>
<proteinExistence type="predicted"/>
<reference evidence="1 2" key="1">
    <citation type="submission" date="2015-04" db="EMBL/GenBank/DDBJ databases">
        <title>Complete genome sequence of Schizopora paradoxa KUC8140, a cosmopolitan wood degrader in East Asia.</title>
        <authorList>
            <consortium name="DOE Joint Genome Institute"/>
            <person name="Min B."/>
            <person name="Park H."/>
            <person name="Jang Y."/>
            <person name="Kim J.-J."/>
            <person name="Kim K.H."/>
            <person name="Pangilinan J."/>
            <person name="Lipzen A."/>
            <person name="Riley R."/>
            <person name="Grigoriev I.V."/>
            <person name="Spatafora J.W."/>
            <person name="Choi I.-G."/>
        </authorList>
    </citation>
    <scope>NUCLEOTIDE SEQUENCE [LARGE SCALE GENOMIC DNA]</scope>
    <source>
        <strain evidence="1 2">KUC8140</strain>
    </source>
</reference>
<name>A0A0H2RXB0_9AGAM</name>
<dbReference type="STRING" id="27342.A0A0H2RXB0"/>
<dbReference type="AlphaFoldDB" id="A0A0H2RXB0"/>
<evidence type="ECO:0000313" key="1">
    <source>
        <dbReference type="EMBL" id="KLO16735.1"/>
    </source>
</evidence>
<gene>
    <name evidence="1" type="ORF">SCHPADRAFT_822626</name>
</gene>
<protein>
    <recommendedName>
        <fullName evidence="3">Glycopeptide</fullName>
    </recommendedName>
</protein>
<organism evidence="1 2">
    <name type="scientific">Schizopora paradoxa</name>
    <dbReference type="NCBI Taxonomy" id="27342"/>
    <lineage>
        <taxon>Eukaryota</taxon>
        <taxon>Fungi</taxon>
        <taxon>Dikarya</taxon>
        <taxon>Basidiomycota</taxon>
        <taxon>Agaricomycotina</taxon>
        <taxon>Agaricomycetes</taxon>
        <taxon>Hymenochaetales</taxon>
        <taxon>Schizoporaceae</taxon>
        <taxon>Schizopora</taxon>
    </lineage>
</organism>
<keyword evidence="2" id="KW-1185">Reference proteome</keyword>